<dbReference type="EMBL" id="LT906441">
    <property type="protein sequence ID" value="SNV36939.1"/>
    <property type="molecule type" value="Genomic_DNA"/>
</dbReference>
<evidence type="ECO:0000256" key="1">
    <source>
        <dbReference type="ARBA" id="ARBA00004496"/>
    </source>
</evidence>
<dbReference type="SMART" id="SM00846">
    <property type="entry name" value="Gp_dh_N"/>
    <property type="match status" value="1"/>
</dbReference>
<dbReference type="EC" id="1.2.1.-" evidence="9"/>
<dbReference type="InterPro" id="IPR020828">
    <property type="entry name" value="GlycerAld_3-P_DH_NAD(P)-bd"/>
</dbReference>
<dbReference type="NCBIfam" id="TIGR01534">
    <property type="entry name" value="GAPDH-I"/>
    <property type="match status" value="1"/>
</dbReference>
<dbReference type="FunFam" id="3.40.50.720:FF:000001">
    <property type="entry name" value="Glyceraldehyde-3-phosphate dehydrogenase"/>
    <property type="match status" value="1"/>
</dbReference>
<accession>A0A239WRS7</accession>
<feature type="binding site" evidence="6">
    <location>
        <begin position="10"/>
        <end position="11"/>
    </location>
    <ligand>
        <name>NAD(+)</name>
        <dbReference type="ChEBI" id="CHEBI:57540"/>
    </ligand>
</feature>
<dbReference type="PROSITE" id="PS00071">
    <property type="entry name" value="GAPDH"/>
    <property type="match status" value="1"/>
</dbReference>
<keyword evidence="6" id="KW-0520">NAD</keyword>
<name>A0A239WRS7_9ACTN</name>
<evidence type="ECO:0000256" key="7">
    <source>
        <dbReference type="PIRSR" id="PIRSR000149-4"/>
    </source>
</evidence>
<comment type="similarity">
    <text evidence="2 8">Belongs to the glyceraldehyde-3-phosphate dehydrogenase family.</text>
</comment>
<dbReference type="Proteomes" id="UP000215332">
    <property type="component" value="Chromosome 1"/>
</dbReference>
<evidence type="ECO:0000313" key="11">
    <source>
        <dbReference type="EMBL" id="SNV36939.1"/>
    </source>
</evidence>
<feature type="binding site" evidence="5">
    <location>
        <begin position="148"/>
        <end position="150"/>
    </location>
    <ligand>
        <name>D-glyceraldehyde 3-phosphate</name>
        <dbReference type="ChEBI" id="CHEBI:59776"/>
    </ligand>
</feature>
<feature type="site" description="Activates thiol group during catalysis" evidence="7">
    <location>
        <position position="176"/>
    </location>
</feature>
<dbReference type="GO" id="GO:0004365">
    <property type="term" value="F:glyceraldehyde-3-phosphate dehydrogenase (NAD+) (phosphorylating) activity"/>
    <property type="evidence" value="ECO:0007669"/>
    <property type="project" value="UniProtKB-ARBA"/>
</dbReference>
<evidence type="ECO:0000256" key="8">
    <source>
        <dbReference type="RuleBase" id="RU000397"/>
    </source>
</evidence>
<dbReference type="CDD" id="cd05214">
    <property type="entry name" value="GAPDH_I_N"/>
    <property type="match status" value="1"/>
</dbReference>
<feature type="binding site" evidence="5">
    <location>
        <begin position="207"/>
        <end position="208"/>
    </location>
    <ligand>
        <name>D-glyceraldehyde 3-phosphate</name>
        <dbReference type="ChEBI" id="CHEBI:59776"/>
    </ligand>
</feature>
<dbReference type="AlphaFoldDB" id="A0A239WRS7"/>
<dbReference type="Gene3D" id="3.40.50.720">
    <property type="entry name" value="NAD(P)-binding Rossmann-like Domain"/>
    <property type="match status" value="1"/>
</dbReference>
<dbReference type="PANTHER" id="PTHR43148">
    <property type="entry name" value="GLYCERALDEHYDE-3-PHOSPHATE DEHYDROGENASE 2"/>
    <property type="match status" value="1"/>
</dbReference>
<dbReference type="InterPro" id="IPR006424">
    <property type="entry name" value="Glyceraldehyde-3-P_DH_1"/>
</dbReference>
<dbReference type="InterPro" id="IPR020830">
    <property type="entry name" value="GlycerAld_3-P_DH_AS"/>
</dbReference>
<dbReference type="Gene3D" id="3.30.360.10">
    <property type="entry name" value="Dihydrodipicolinate Reductase, domain 2"/>
    <property type="match status" value="1"/>
</dbReference>
<feature type="binding site" evidence="5">
    <location>
        <position position="179"/>
    </location>
    <ligand>
        <name>D-glyceraldehyde 3-phosphate</name>
        <dbReference type="ChEBI" id="CHEBI:59776"/>
    </ligand>
</feature>
<evidence type="ECO:0000313" key="12">
    <source>
        <dbReference type="Proteomes" id="UP000215332"/>
    </source>
</evidence>
<protein>
    <recommendedName>
        <fullName evidence="9">Glyceraldehyde-3-phosphate dehydrogenase</fullName>
        <ecNumber evidence="9">1.2.1.-</ecNumber>
    </recommendedName>
</protein>
<dbReference type="GO" id="GO:0005737">
    <property type="term" value="C:cytoplasm"/>
    <property type="evidence" value="ECO:0007669"/>
    <property type="project" value="UniProtKB-SubCell"/>
</dbReference>
<dbReference type="Pfam" id="PF02800">
    <property type="entry name" value="Gp_dh_C"/>
    <property type="match status" value="1"/>
</dbReference>
<dbReference type="InterPro" id="IPR020831">
    <property type="entry name" value="GlycerAld/Erythrose_P_DH"/>
</dbReference>
<dbReference type="Pfam" id="PF00044">
    <property type="entry name" value="Gp_dh_N"/>
    <property type="match status" value="1"/>
</dbReference>
<comment type="subcellular location">
    <subcellularLocation>
        <location evidence="1">Cytoplasm</location>
    </subcellularLocation>
</comment>
<evidence type="ECO:0000256" key="3">
    <source>
        <dbReference type="ARBA" id="ARBA00023002"/>
    </source>
</evidence>
<evidence type="ECO:0000256" key="5">
    <source>
        <dbReference type="PIRSR" id="PIRSR000149-2"/>
    </source>
</evidence>
<keyword evidence="3 9" id="KW-0560">Oxidoreductase</keyword>
<dbReference type="KEGG" id="cgrn:4412665_01436"/>
<dbReference type="SUPFAM" id="SSF51735">
    <property type="entry name" value="NAD(P)-binding Rossmann-fold domains"/>
    <property type="match status" value="1"/>
</dbReference>
<dbReference type="eggNOG" id="COG0057">
    <property type="taxonomic scope" value="Bacteria"/>
</dbReference>
<dbReference type="SUPFAM" id="SSF55347">
    <property type="entry name" value="Glyceraldehyde-3-phosphate dehydrogenase-like, C-terminal domain"/>
    <property type="match status" value="1"/>
</dbReference>
<dbReference type="PIRSF" id="PIRSF000149">
    <property type="entry name" value="GAP_DH"/>
    <property type="match status" value="1"/>
</dbReference>
<feature type="active site" description="Nucleophile" evidence="4">
    <location>
        <position position="149"/>
    </location>
</feature>
<gene>
    <name evidence="11" type="primary">gap_1</name>
    <name evidence="11" type="ORF">SAMEA4412665_01436</name>
</gene>
<feature type="domain" description="Glyceraldehyde 3-phosphate dehydrogenase NAD(P) binding" evidence="10">
    <location>
        <begin position="1"/>
        <end position="149"/>
    </location>
</feature>
<dbReference type="InterPro" id="IPR036291">
    <property type="entry name" value="NAD(P)-bd_dom_sf"/>
</dbReference>
<keyword evidence="6" id="KW-0547">Nucleotide-binding</keyword>
<proteinExistence type="inferred from homology"/>
<dbReference type="RefSeq" id="WP_021103449.1">
    <property type="nucleotide sequence ID" value="NZ_JAWFFS010000012.1"/>
</dbReference>
<evidence type="ECO:0000256" key="2">
    <source>
        <dbReference type="ARBA" id="ARBA00007406"/>
    </source>
</evidence>
<dbReference type="FunFam" id="3.30.360.10:FF:000002">
    <property type="entry name" value="Glyceraldehyde-3-phosphate dehydrogenase"/>
    <property type="match status" value="1"/>
</dbReference>
<dbReference type="PRINTS" id="PR00078">
    <property type="entry name" value="G3PDHDRGNASE"/>
</dbReference>
<sequence>MRIAINGFGRIGRTLLRLSLDTPDLEVVAINDLADWEVLAHLLTYDTVAGKLSEPVTLAQDSLHVGDKTIKVTRESTPESCAWGDSDVDVVIDSTGRYTHAQKARKHLAAGAKKVVVSAPTKEADATIVYGVNHKDLKPEDRVISAASCTTNCLAPVASVLNNTFGISKGSMTTVHAYTQDQRLLDAPHKDFRRARSAAVNMVPTSTGAAAAIGLVIPQLAGRLDGRAIRVPIPDGSMIDLSVSLEKSATIDDLKEAFIRAENEDLKDSLLTTNEPVVSSDILGCTAGSLVDLSLCKSIQGDFASVVSWYDNETSYSSQLLRVVRHAGEIG</sequence>
<dbReference type="CDD" id="cd18126">
    <property type="entry name" value="GAPDH_I_C"/>
    <property type="match status" value="1"/>
</dbReference>
<evidence type="ECO:0000256" key="9">
    <source>
        <dbReference type="RuleBase" id="RU361160"/>
    </source>
</evidence>
<evidence type="ECO:0000256" key="6">
    <source>
        <dbReference type="PIRSR" id="PIRSR000149-3"/>
    </source>
</evidence>
<feature type="binding site" evidence="5">
    <location>
        <position position="230"/>
    </location>
    <ligand>
        <name>D-glyceraldehyde 3-phosphate</name>
        <dbReference type="ChEBI" id="CHEBI:59776"/>
    </ligand>
</feature>
<dbReference type="GO" id="GO:0051287">
    <property type="term" value="F:NAD binding"/>
    <property type="evidence" value="ECO:0007669"/>
    <property type="project" value="InterPro"/>
</dbReference>
<dbReference type="InterPro" id="IPR020829">
    <property type="entry name" value="GlycerAld_3-P_DH_cat"/>
</dbReference>
<dbReference type="GO" id="GO:0006006">
    <property type="term" value="P:glucose metabolic process"/>
    <property type="evidence" value="ECO:0007669"/>
    <property type="project" value="InterPro"/>
</dbReference>
<evidence type="ECO:0000259" key="10">
    <source>
        <dbReference type="SMART" id="SM00846"/>
    </source>
</evidence>
<evidence type="ECO:0000256" key="4">
    <source>
        <dbReference type="PIRSR" id="PIRSR000149-1"/>
    </source>
</evidence>
<dbReference type="GO" id="GO:0050661">
    <property type="term" value="F:NADP binding"/>
    <property type="evidence" value="ECO:0007669"/>
    <property type="project" value="InterPro"/>
</dbReference>
<reference evidence="11 12" key="1">
    <citation type="submission" date="2017-06" db="EMBL/GenBank/DDBJ databases">
        <authorList>
            <consortium name="Pathogen Informatics"/>
        </authorList>
    </citation>
    <scope>NUCLEOTIDE SEQUENCE [LARGE SCALE GENOMIC DNA]</scope>
    <source>
        <strain evidence="11 12">NCTC11865</strain>
    </source>
</reference>
<feature type="binding site" evidence="6">
    <location>
        <position position="118"/>
    </location>
    <ligand>
        <name>NAD(+)</name>
        <dbReference type="ChEBI" id="CHEBI:57540"/>
    </ligand>
</feature>
<feature type="binding site" evidence="6">
    <location>
        <position position="312"/>
    </location>
    <ligand>
        <name>NAD(+)</name>
        <dbReference type="ChEBI" id="CHEBI:57540"/>
    </ligand>
</feature>
<feature type="binding site" evidence="6">
    <location>
        <position position="32"/>
    </location>
    <ligand>
        <name>NAD(+)</name>
        <dbReference type="ChEBI" id="CHEBI:57540"/>
    </ligand>
</feature>
<organism evidence="11 12">
    <name type="scientific">Cutibacterium granulosum</name>
    <dbReference type="NCBI Taxonomy" id="33011"/>
    <lineage>
        <taxon>Bacteria</taxon>
        <taxon>Bacillati</taxon>
        <taxon>Actinomycetota</taxon>
        <taxon>Actinomycetes</taxon>
        <taxon>Propionibacteriales</taxon>
        <taxon>Propionibacteriaceae</taxon>
        <taxon>Cutibacterium</taxon>
    </lineage>
</organism>